<accession>A0A8J3IAH8</accession>
<name>A0A8J3IAH8_9CHLR</name>
<proteinExistence type="predicted"/>
<gene>
    <name evidence="2" type="ORF">KSF_000660</name>
</gene>
<feature type="compositionally biased region" description="Polar residues" evidence="1">
    <location>
        <begin position="30"/>
        <end position="47"/>
    </location>
</feature>
<reference evidence="2" key="1">
    <citation type="submission" date="2020-10" db="EMBL/GenBank/DDBJ databases">
        <title>Taxonomic study of unclassified bacteria belonging to the class Ktedonobacteria.</title>
        <authorList>
            <person name="Yabe S."/>
            <person name="Wang C.M."/>
            <person name="Zheng Y."/>
            <person name="Sakai Y."/>
            <person name="Cavaletti L."/>
            <person name="Monciardini P."/>
            <person name="Donadio S."/>
        </authorList>
    </citation>
    <scope>NUCLEOTIDE SEQUENCE</scope>
    <source>
        <strain evidence="2">ID150040</strain>
    </source>
</reference>
<protein>
    <submittedName>
        <fullName evidence="2">Uncharacterized protein</fullName>
    </submittedName>
</protein>
<evidence type="ECO:0000256" key="1">
    <source>
        <dbReference type="SAM" id="MobiDB-lite"/>
    </source>
</evidence>
<dbReference type="AlphaFoldDB" id="A0A8J3IAH8"/>
<feature type="region of interest" description="Disordered" evidence="1">
    <location>
        <begin position="30"/>
        <end position="54"/>
    </location>
</feature>
<dbReference type="Proteomes" id="UP000597444">
    <property type="component" value="Unassembled WGS sequence"/>
</dbReference>
<evidence type="ECO:0000313" key="3">
    <source>
        <dbReference type="Proteomes" id="UP000597444"/>
    </source>
</evidence>
<organism evidence="2 3">
    <name type="scientific">Reticulibacter mediterranei</name>
    <dbReference type="NCBI Taxonomy" id="2778369"/>
    <lineage>
        <taxon>Bacteria</taxon>
        <taxon>Bacillati</taxon>
        <taxon>Chloroflexota</taxon>
        <taxon>Ktedonobacteria</taxon>
        <taxon>Ktedonobacterales</taxon>
        <taxon>Reticulibacteraceae</taxon>
        <taxon>Reticulibacter</taxon>
    </lineage>
</organism>
<sequence>MGSQGADDCWSLVSHLGVLHTVTAMVSQQIEQGGNSDAHSSSMQNSWEADLNRS</sequence>
<comment type="caution">
    <text evidence="2">The sequence shown here is derived from an EMBL/GenBank/DDBJ whole genome shotgun (WGS) entry which is preliminary data.</text>
</comment>
<keyword evidence="3" id="KW-1185">Reference proteome</keyword>
<dbReference type="EMBL" id="BNJK01000001">
    <property type="protein sequence ID" value="GHO90018.1"/>
    <property type="molecule type" value="Genomic_DNA"/>
</dbReference>
<evidence type="ECO:0000313" key="2">
    <source>
        <dbReference type="EMBL" id="GHO90018.1"/>
    </source>
</evidence>